<name>A0A9W4DKV5_9ACTN</name>
<accession>A0A9W4DKV5</accession>
<dbReference type="Gene3D" id="3.30.450.40">
    <property type="match status" value="1"/>
</dbReference>
<dbReference type="AlphaFoldDB" id="A0A9W4DKV5"/>
<dbReference type="SUPFAM" id="SSF55874">
    <property type="entry name" value="ATPase domain of HSP90 chaperone/DNA topoisomerase II/histidine kinase"/>
    <property type="match status" value="1"/>
</dbReference>
<dbReference type="FunFam" id="3.30.450.40:FF:000035">
    <property type="entry name" value="PAS sensor protein"/>
    <property type="match status" value="1"/>
</dbReference>
<dbReference type="Pfam" id="PF13581">
    <property type="entry name" value="HATPase_c_2"/>
    <property type="match status" value="1"/>
</dbReference>
<dbReference type="InterPro" id="IPR036890">
    <property type="entry name" value="HATPase_C_sf"/>
</dbReference>
<dbReference type="Gene3D" id="3.60.40.10">
    <property type="entry name" value="PPM-type phosphatase domain"/>
    <property type="match status" value="1"/>
</dbReference>
<dbReference type="FunFam" id="3.30.565.10:FF:000028">
    <property type="entry name" value="PAS sensor protein"/>
    <property type="match status" value="1"/>
</dbReference>
<dbReference type="InterPro" id="IPR003594">
    <property type="entry name" value="HATPase_dom"/>
</dbReference>
<dbReference type="NCBIfam" id="TIGR00229">
    <property type="entry name" value="sensory_box"/>
    <property type="match status" value="1"/>
</dbReference>
<dbReference type="InterPro" id="IPR013656">
    <property type="entry name" value="PAS_4"/>
</dbReference>
<dbReference type="Pfam" id="PF07228">
    <property type="entry name" value="SpoIIE"/>
    <property type="match status" value="1"/>
</dbReference>
<evidence type="ECO:0000313" key="5">
    <source>
        <dbReference type="Proteomes" id="UP001152519"/>
    </source>
</evidence>
<dbReference type="InterPro" id="IPR000014">
    <property type="entry name" value="PAS"/>
</dbReference>
<dbReference type="InterPro" id="IPR003018">
    <property type="entry name" value="GAF"/>
</dbReference>
<dbReference type="SMART" id="SM00331">
    <property type="entry name" value="PP2C_SIG"/>
    <property type="match status" value="1"/>
</dbReference>
<dbReference type="GO" id="GO:0016791">
    <property type="term" value="F:phosphatase activity"/>
    <property type="evidence" value="ECO:0007669"/>
    <property type="project" value="TreeGrafter"/>
</dbReference>
<keyword evidence="1" id="KW-0378">Hydrolase</keyword>
<proteinExistence type="predicted"/>
<dbReference type="PROSITE" id="PS50112">
    <property type="entry name" value="PAS"/>
    <property type="match status" value="1"/>
</dbReference>
<dbReference type="Proteomes" id="UP001152519">
    <property type="component" value="Unassembled WGS sequence"/>
</dbReference>
<dbReference type="PANTHER" id="PTHR43156:SF2">
    <property type="entry name" value="STAGE II SPORULATION PROTEIN E"/>
    <property type="match status" value="1"/>
</dbReference>
<dbReference type="SUPFAM" id="SSF55785">
    <property type="entry name" value="PYP-like sensor domain (PAS domain)"/>
    <property type="match status" value="1"/>
</dbReference>
<reference evidence="4" key="1">
    <citation type="submission" date="2021-05" db="EMBL/GenBank/DDBJ databases">
        <authorList>
            <person name="Arsene-Ploetze F."/>
        </authorList>
    </citation>
    <scope>NUCLEOTIDE SEQUENCE</scope>
    <source>
        <strain evidence="4">DSM 42138</strain>
    </source>
</reference>
<dbReference type="Pfam" id="PF01590">
    <property type="entry name" value="GAF"/>
    <property type="match status" value="1"/>
</dbReference>
<evidence type="ECO:0000259" key="3">
    <source>
        <dbReference type="PROSITE" id="PS50112"/>
    </source>
</evidence>
<evidence type="ECO:0000313" key="4">
    <source>
        <dbReference type="EMBL" id="CAG6391840.1"/>
    </source>
</evidence>
<dbReference type="InterPro" id="IPR001932">
    <property type="entry name" value="PPM-type_phosphatase-like_dom"/>
</dbReference>
<dbReference type="InterPro" id="IPR036457">
    <property type="entry name" value="PPM-type-like_dom_sf"/>
</dbReference>
<dbReference type="InterPro" id="IPR035965">
    <property type="entry name" value="PAS-like_dom_sf"/>
</dbReference>
<evidence type="ECO:0000256" key="2">
    <source>
        <dbReference type="SAM" id="MobiDB-lite"/>
    </source>
</evidence>
<dbReference type="SMART" id="SM00065">
    <property type="entry name" value="GAF"/>
    <property type="match status" value="1"/>
</dbReference>
<organism evidence="4 5">
    <name type="scientific">Actinacidiphila cocklensis</name>
    <dbReference type="NCBI Taxonomy" id="887465"/>
    <lineage>
        <taxon>Bacteria</taxon>
        <taxon>Bacillati</taxon>
        <taxon>Actinomycetota</taxon>
        <taxon>Actinomycetes</taxon>
        <taxon>Kitasatosporales</taxon>
        <taxon>Streptomycetaceae</taxon>
        <taxon>Actinacidiphila</taxon>
    </lineage>
</organism>
<feature type="region of interest" description="Disordered" evidence="2">
    <location>
        <begin position="189"/>
        <end position="211"/>
    </location>
</feature>
<dbReference type="InterPro" id="IPR052016">
    <property type="entry name" value="Bact_Sigma-Reg"/>
</dbReference>
<protein>
    <submittedName>
        <fullName evidence="4">GAF domain-containing protein</fullName>
    </submittedName>
</protein>
<dbReference type="PANTHER" id="PTHR43156">
    <property type="entry name" value="STAGE II SPORULATION PROTEIN E-RELATED"/>
    <property type="match status" value="1"/>
</dbReference>
<dbReference type="Gene3D" id="3.30.450.20">
    <property type="entry name" value="PAS domain"/>
    <property type="match status" value="1"/>
</dbReference>
<comment type="caution">
    <text evidence="4">The sequence shown here is derived from an EMBL/GenBank/DDBJ whole genome shotgun (WGS) entry which is preliminary data.</text>
</comment>
<dbReference type="CDD" id="cd16936">
    <property type="entry name" value="HATPase_RsbW-like"/>
    <property type="match status" value="1"/>
</dbReference>
<dbReference type="RefSeq" id="WP_251485766.1">
    <property type="nucleotide sequence ID" value="NZ_CAJSLV010000042.1"/>
</dbReference>
<dbReference type="EMBL" id="CAJSLV010000042">
    <property type="protein sequence ID" value="CAG6391840.1"/>
    <property type="molecule type" value="Genomic_DNA"/>
</dbReference>
<evidence type="ECO:0000256" key="1">
    <source>
        <dbReference type="ARBA" id="ARBA00022801"/>
    </source>
</evidence>
<keyword evidence="5" id="KW-1185">Reference proteome</keyword>
<feature type="domain" description="PAS" evidence="3">
    <location>
        <begin position="1"/>
        <end position="62"/>
    </location>
</feature>
<dbReference type="Pfam" id="PF08448">
    <property type="entry name" value="PAS_4"/>
    <property type="match status" value="1"/>
</dbReference>
<dbReference type="CDD" id="cd00130">
    <property type="entry name" value="PAS"/>
    <property type="match status" value="1"/>
</dbReference>
<gene>
    <name evidence="4" type="ORF">SCOCK_140038</name>
</gene>
<sequence length="675" mass="72038">MFEALFDQSAVGLHLLDTDLRVVRVNPATPAMQGVRVEDLFGRSFTDVYGLVDPDPVEALARGVLDSGVPVTGRIVGARHKSDPSRERLHEVSASRLQAPSGEVLGLALTVVDVTDREKARARMLVLDAARERVGRTLDVMVTCQELVDTTVPRFADIAVVEVVDAVVRGEDPPLSPLPRDVPLRRAAFGSSEGAGQPQAHPVGDVRSLPTPTPYTQVLSDLRPRAITLGPDLPWLATDPERAEAIRASGSHTLITAPLALRGTVLGLISFYRSGQPEPYDEDDVNLVLQLADHTALCIDNARRYTREHAIAATVQRHLLPPRPASHTAVTTAHLFVSSNGEGEWYDTIALPGARTALVVGNVAGRGIHATATMGQLRTVIHSLATFDMAPDELLARLNETATHLAAERAALPPGDPLHREAFAADCVYAVFDPLTSTCTVAGAGAPSFVVVRPDGTTDILEVPSGPSLGSAEGALFAAANFAIPAGSLLVLCDSSMPPAQPSGGFGAVRRVLTQAGRSLEELRDDILYALAADAGASPNLLLLARTHSFPAERVATWQLDDTPAAAATARRHAREQLTTWNVAPETAFNTEIIVSELVTNAVRYGSPPLRLRLLNDRTLTCEVHDTSPASPRLRHAGVVDEGGRGLFIIAELARAWGTRYTATGKTTWTEQTLP</sequence>
<dbReference type="Gene3D" id="3.30.565.10">
    <property type="entry name" value="Histidine kinase-like ATPase, C-terminal domain"/>
    <property type="match status" value="1"/>
</dbReference>
<dbReference type="SUPFAM" id="SSF55781">
    <property type="entry name" value="GAF domain-like"/>
    <property type="match status" value="1"/>
</dbReference>
<dbReference type="InterPro" id="IPR029016">
    <property type="entry name" value="GAF-like_dom_sf"/>
</dbReference>